<keyword evidence="1" id="KW-1133">Transmembrane helix</keyword>
<accession>A0A6C0ECP8</accession>
<feature type="transmembrane region" description="Helical" evidence="1">
    <location>
        <begin position="41"/>
        <end position="61"/>
    </location>
</feature>
<proteinExistence type="predicted"/>
<dbReference type="EMBL" id="MN739788">
    <property type="protein sequence ID" value="QHT26411.1"/>
    <property type="molecule type" value="Genomic_DNA"/>
</dbReference>
<feature type="transmembrane region" description="Helical" evidence="1">
    <location>
        <begin position="7"/>
        <end position="29"/>
    </location>
</feature>
<protein>
    <submittedName>
        <fullName evidence="2">Uncharacterized protein</fullName>
    </submittedName>
</protein>
<name>A0A6C0ECP8_9ZZZZ</name>
<evidence type="ECO:0000256" key="1">
    <source>
        <dbReference type="SAM" id="Phobius"/>
    </source>
</evidence>
<feature type="transmembrane region" description="Helical" evidence="1">
    <location>
        <begin position="100"/>
        <end position="117"/>
    </location>
</feature>
<reference evidence="2" key="1">
    <citation type="journal article" date="2020" name="Nature">
        <title>Giant virus diversity and host interactions through global metagenomics.</title>
        <authorList>
            <person name="Schulz F."/>
            <person name="Roux S."/>
            <person name="Paez-Espino D."/>
            <person name="Jungbluth S."/>
            <person name="Walsh D.A."/>
            <person name="Denef V.J."/>
            <person name="McMahon K.D."/>
            <person name="Konstantinidis K.T."/>
            <person name="Eloe-Fadrosh E.A."/>
            <person name="Kyrpides N.C."/>
            <person name="Woyke T."/>
        </authorList>
    </citation>
    <scope>NUCLEOTIDE SEQUENCE</scope>
    <source>
        <strain evidence="2">GVMAG-M-3300023179-27</strain>
    </source>
</reference>
<keyword evidence="1" id="KW-0472">Membrane</keyword>
<keyword evidence="1" id="KW-0812">Transmembrane</keyword>
<feature type="transmembrane region" description="Helical" evidence="1">
    <location>
        <begin position="73"/>
        <end position="94"/>
    </location>
</feature>
<organism evidence="2">
    <name type="scientific">viral metagenome</name>
    <dbReference type="NCBI Taxonomy" id="1070528"/>
    <lineage>
        <taxon>unclassified sequences</taxon>
        <taxon>metagenomes</taxon>
        <taxon>organismal metagenomes</taxon>
    </lineage>
</organism>
<dbReference type="AlphaFoldDB" id="A0A6C0ECP8"/>
<evidence type="ECO:0000313" key="2">
    <source>
        <dbReference type="EMBL" id="QHT26411.1"/>
    </source>
</evidence>
<sequence>MGYLTDVLFACPIGIFYYLFVLKMCEILTCDENYNNKIKKILIISFIAGICGFVLSNYLFGVGKKMENRAVRYGVIFGSAILTINTVLFNWELLDNDTKLFIIGFILLSIIVFAYKVNKYGLYESKEVEDE</sequence>